<proteinExistence type="predicted"/>
<dbReference type="Proteomes" id="UP000887569">
    <property type="component" value="Unplaced"/>
</dbReference>
<protein>
    <submittedName>
        <fullName evidence="3">Uncharacterized protein</fullName>
    </submittedName>
</protein>
<organism evidence="2 3">
    <name type="scientific">Parascaris univalens</name>
    <name type="common">Nematode worm</name>
    <dbReference type="NCBI Taxonomy" id="6257"/>
    <lineage>
        <taxon>Eukaryota</taxon>
        <taxon>Metazoa</taxon>
        <taxon>Ecdysozoa</taxon>
        <taxon>Nematoda</taxon>
        <taxon>Chromadorea</taxon>
        <taxon>Rhabditida</taxon>
        <taxon>Spirurina</taxon>
        <taxon>Ascaridomorpha</taxon>
        <taxon>Ascaridoidea</taxon>
        <taxon>Ascarididae</taxon>
        <taxon>Parascaris</taxon>
    </lineage>
</organism>
<name>A0A915B8T0_PARUN</name>
<accession>A0A915B8T0</accession>
<keyword evidence="1" id="KW-0472">Membrane</keyword>
<feature type="transmembrane region" description="Helical" evidence="1">
    <location>
        <begin position="55"/>
        <end position="75"/>
    </location>
</feature>
<keyword evidence="2" id="KW-1185">Reference proteome</keyword>
<evidence type="ECO:0000256" key="1">
    <source>
        <dbReference type="SAM" id="Phobius"/>
    </source>
</evidence>
<sequence>IHRSSIKGGRAISYRANREMDEFVEGVVDMLNVTLPQNKKCSCTQLHYFELGFKVTLILMCILLITNVITMGYLIRKPVIRAYKRIRQGFSEDSGADPLFADTSD</sequence>
<dbReference type="AlphaFoldDB" id="A0A915B8T0"/>
<keyword evidence="1" id="KW-0812">Transmembrane</keyword>
<reference evidence="3" key="1">
    <citation type="submission" date="2022-11" db="UniProtKB">
        <authorList>
            <consortium name="WormBaseParasite"/>
        </authorList>
    </citation>
    <scope>IDENTIFICATION</scope>
</reference>
<evidence type="ECO:0000313" key="3">
    <source>
        <dbReference type="WBParaSite" id="PgR030_g092_t01"/>
    </source>
</evidence>
<keyword evidence="1" id="KW-1133">Transmembrane helix</keyword>
<dbReference type="WBParaSite" id="PgR030_g092_t01">
    <property type="protein sequence ID" value="PgR030_g092_t01"/>
    <property type="gene ID" value="PgR030_g092"/>
</dbReference>
<evidence type="ECO:0000313" key="2">
    <source>
        <dbReference type="Proteomes" id="UP000887569"/>
    </source>
</evidence>